<dbReference type="SUPFAM" id="SSF111347">
    <property type="entry name" value="Rap/Ran-GAP"/>
    <property type="match status" value="1"/>
</dbReference>
<dbReference type="CTD" id="253959"/>
<feature type="compositionally biased region" description="Basic and acidic residues" evidence="3">
    <location>
        <begin position="467"/>
        <end position="482"/>
    </location>
</feature>
<dbReference type="InterPro" id="IPR027107">
    <property type="entry name" value="Tuberin/Ral-act_asu"/>
</dbReference>
<dbReference type="GO" id="GO:0051056">
    <property type="term" value="P:regulation of small GTPase mediated signal transduction"/>
    <property type="evidence" value="ECO:0007669"/>
    <property type="project" value="InterPro"/>
</dbReference>
<evidence type="ECO:0000256" key="1">
    <source>
        <dbReference type="ARBA" id="ARBA00022468"/>
    </source>
</evidence>
<dbReference type="SUPFAM" id="SSF48371">
    <property type="entry name" value="ARM repeat"/>
    <property type="match status" value="1"/>
</dbReference>
<evidence type="ECO:0000313" key="5">
    <source>
        <dbReference type="Proteomes" id="UP001652642"/>
    </source>
</evidence>
<feature type="region of interest" description="Disordered" evidence="3">
    <location>
        <begin position="2040"/>
        <end position="2081"/>
    </location>
</feature>
<dbReference type="FunFam" id="3.40.50.11210:FF:000001">
    <property type="entry name" value="Ral GTPase-activating protein subunit alpha-1 isoform 1"/>
    <property type="match status" value="1"/>
</dbReference>
<evidence type="ECO:0000313" key="6">
    <source>
        <dbReference type="RefSeq" id="XP_020657638.1"/>
    </source>
</evidence>
<dbReference type="GO" id="GO:0005096">
    <property type="term" value="F:GTPase activator activity"/>
    <property type="evidence" value="ECO:0007669"/>
    <property type="project" value="UniProtKB-KW"/>
</dbReference>
<evidence type="ECO:0000256" key="3">
    <source>
        <dbReference type="SAM" id="MobiDB-lite"/>
    </source>
</evidence>
<keyword evidence="5" id="KW-1185">Reference proteome</keyword>
<dbReference type="InterPro" id="IPR046859">
    <property type="entry name" value="RGPA/RALGAPB_N"/>
</dbReference>
<dbReference type="PROSITE" id="PS50085">
    <property type="entry name" value="RAPGAP"/>
    <property type="match status" value="1"/>
</dbReference>
<feature type="compositionally biased region" description="Polar residues" evidence="3">
    <location>
        <begin position="964"/>
        <end position="973"/>
    </location>
</feature>
<keyword evidence="2" id="KW-0597">Phosphoprotein</keyword>
<dbReference type="Proteomes" id="UP001652642">
    <property type="component" value="Chromosome 1"/>
</dbReference>
<dbReference type="GeneID" id="110083507"/>
<dbReference type="RefSeq" id="XP_020657638.1">
    <property type="nucleotide sequence ID" value="XM_020801979.2"/>
</dbReference>
<feature type="compositionally biased region" description="Polar residues" evidence="3">
    <location>
        <begin position="931"/>
        <end position="952"/>
    </location>
</feature>
<proteinExistence type="predicted"/>
<feature type="region of interest" description="Disordered" evidence="3">
    <location>
        <begin position="925"/>
        <end position="952"/>
    </location>
</feature>
<dbReference type="InterPro" id="IPR000331">
    <property type="entry name" value="Rap/Ran_GAP_dom"/>
</dbReference>
<feature type="compositionally biased region" description="Low complexity" evidence="3">
    <location>
        <begin position="892"/>
        <end position="908"/>
    </location>
</feature>
<feature type="compositionally biased region" description="Polar residues" evidence="3">
    <location>
        <begin position="980"/>
        <end position="1004"/>
    </location>
</feature>
<evidence type="ECO:0000256" key="2">
    <source>
        <dbReference type="ARBA" id="ARBA00022553"/>
    </source>
</evidence>
<reference evidence="6" key="2">
    <citation type="submission" date="2025-08" db="UniProtKB">
        <authorList>
            <consortium name="RefSeq"/>
        </authorList>
    </citation>
    <scope>IDENTIFICATION</scope>
</reference>
<feature type="region of interest" description="Disordered" evidence="3">
    <location>
        <begin position="851"/>
        <end position="870"/>
    </location>
</feature>
<gene>
    <name evidence="6" type="primary">RALGAPA1</name>
</gene>
<feature type="compositionally biased region" description="Basic residues" evidence="3">
    <location>
        <begin position="2063"/>
        <end position="2073"/>
    </location>
</feature>
<dbReference type="InterPro" id="IPR035974">
    <property type="entry name" value="Rap/Ran-GAP_sf"/>
</dbReference>
<feature type="region of interest" description="Disordered" evidence="3">
    <location>
        <begin position="458"/>
        <end position="491"/>
    </location>
</feature>
<feature type="region of interest" description="Disordered" evidence="3">
    <location>
        <begin position="339"/>
        <end position="385"/>
    </location>
</feature>
<feature type="compositionally biased region" description="Basic and acidic residues" evidence="3">
    <location>
        <begin position="345"/>
        <end position="365"/>
    </location>
</feature>
<sequence>MFSKKPHGDVRKSTQKVLDTRKDPLTRLKHLRIVIENAESIDLKQFFDQHYSHIYYVFFENFVTIEISLRQKGHKSQREELDAILFIFEKILQLLPERIHQRWQFHSIGLVLKKLLHTGNSLKIRREGVRLFLLWLQGLQNNCSKEQLCMFSCLIPGFPPPQSEHGPRTLDNLINPLLYVQETQVTAEEIIPLVPPQSGDKGQDDLTSYFLEALLKYIVIQVKSLEWKNKENQEKGFSFLFSHFKKYYLPYIFPNMCKETSLYNPVLEIPQMRPKPHYVMIKKDAETNEAIYCTKEPFLKARVIVIRWLVSFWLEPKPHTGPQIPGMEGENVPKNIQRAAASLASREDSRNDSSDRPDRNAEPEQSHSNTSTLTEREPSSSSLCSIDEEHLTDIEIVRKVFSSKRSNVNFLTEIFRQAFLLPVCEAAAMRKVVKVYQEWIQQEEKPLFMKEPEEIVSSSNTDCDENVAEHHSLEKGKEREEETMGNSGPVRNSTWTRNGCYQEVPLKIPDFDIVEQGIRAGVQAVLQVFITNSSNIFLLEPSNEIKTLLDEHTDMCKRILNIYRYMVVQVSMDKKTWEQMLLVLLRVTESVLKIPSQIFLQYQGRKNMTLAGRLAGPLFQTLIVAWIKANLNVYISRELWDDLLSVLSSLTYWEELATEWSLTMETLTKVLARNLYSLDLSDLPLDKLSEQKQKKHKGKGVGHEFPKASVDKSFSRGWSRDQPGQAPMRQRSATTTGSPGTEKARSIVRQKTVDMDDAQILPRQPRIRHFSQSEETPSEVFDALNEEQPLPRSSSTSDILEPFTVERVKANREDMSQKQNPLGSDNGSSNTNIPDLMDEFIAERLRSGSALNVTRRGSSPGSLEVPKDLPDILNKSQMRAVDDPGVPSEWTSPASAGSSDLVSSDSHSDSFSAFQYDEHKFENFGLCPEGGTTTSTESDAGLGAQQSAEEQEVASLTTLHIDSETSSLNQQPLSAEVATITGSESASPIQSALGSRSQTPSPATLSADHNEQKDLQLDEKLHHSVLQTPDDLETSDFPSECCSVMAGGTLTGWHADVATVMWRRMLGILGDVNSILDPEIHAQVFDYLCELWQNLAKIRDNLGISTDNMTSPSPPILIPPLRILTPWLFKATMLSEKYKQGKLHAYKLICNTMKRRQDVSPNRDFLTHFYNIMHCGLLHVDQDIVNTIIKHCSPQFFSLGLPGATMLIMDFIVAAGRVAASSFLNAPRVEAQVLLGSLVCFPNLYCELPALHPNTPDIVVSQFTEVKELIVKTILSSAREEPSGPARCVALCSLGIWICEELVHESHHPQIKEALNVICASLKFPNKTVAHVACSMLNMLIHYVNRLQVYQPDSALKIIQILIATITHLLPSTEASSYEQDKRLVVSLLLCLLDWIMALPLKTLLQPVHTVGSENDKTEKTVLSCIYKVLHGCVYGSQCFSNPKYFPLSLSDLATSDYDPFMHLESLKEPEPLHSPDSERSSKLQPVTEVKSHMQQGLISVAARTVITHLVNHLGHYPMSGGPAMLTSQVCENNDNPYCESPELSPDLFENPNLQFFVLNNTTLVSCIQIRAEENMPGGGLSAGLASANANVRIIVRDLSGKYSWDSAILYGPPPLCGLTEPTSHVLPFPHQDKPEDVSETTPYTEDVCTKDGIALPVKRRFRETVPTWDTIRDEEDALDELLQYIGITSPECLQRTGVSLNIPAPQPVCVSEKQENDVINAILKQHTEERDFVEKHFSDLNMKAMEQDEPTPQKPYSAFYYCRLLLSILGMNSWDKRRSFHLLKKNEKLLRELKNLDSRQCRETHKIAVFYVAEGQEDKHSILTNTGGSQAYEDFVAGLGWEVNLTNHCGFMGGLQKNKSTGLTTPYFATSTVEVMFHVSTRMPSESDDSLTKKLRHLGNDEVHIVWSEHTRDYRRGIIPTEFGDVLIVIYPMKNFMFSIQIMKKPEVPFFGPLFDGAIVNGKILPIMVRATAINASRALKSLIPLYQNFYEERARYLQTIVQHHLDPSTFEDYAAQVFCPAPCHHLPCETGSYPETQASEVPATAQMDGPDLASPISPRTSKSRMSVKLRRSSGSANKT</sequence>
<dbReference type="Pfam" id="PF02145">
    <property type="entry name" value="Rap_GAP"/>
    <property type="match status" value="1"/>
</dbReference>
<feature type="compositionally biased region" description="Polar residues" evidence="3">
    <location>
        <begin position="366"/>
        <end position="384"/>
    </location>
</feature>
<feature type="compositionally biased region" description="Polar residues" evidence="3">
    <location>
        <begin position="817"/>
        <end position="833"/>
    </location>
</feature>
<feature type="region of interest" description="Disordered" evidence="3">
    <location>
        <begin position="964"/>
        <end position="1010"/>
    </location>
</feature>
<accession>A0A6J0UC17</accession>
<dbReference type="Pfam" id="PF20412">
    <property type="entry name" value="RALGAPB_N"/>
    <property type="match status" value="1"/>
</dbReference>
<dbReference type="GO" id="GO:0005634">
    <property type="term" value="C:nucleus"/>
    <property type="evidence" value="ECO:0007669"/>
    <property type="project" value="InterPro"/>
</dbReference>
<feature type="region of interest" description="Disordered" evidence="3">
    <location>
        <begin position="880"/>
        <end position="908"/>
    </location>
</feature>
<evidence type="ECO:0000259" key="4">
    <source>
        <dbReference type="PROSITE" id="PS50085"/>
    </source>
</evidence>
<feature type="domain" description="Rap-GAP" evidence="4">
    <location>
        <begin position="1794"/>
        <end position="2002"/>
    </location>
</feature>
<dbReference type="Gene3D" id="3.40.50.11210">
    <property type="entry name" value="Rap/Ran-GAP"/>
    <property type="match status" value="1"/>
</dbReference>
<name>A0A6J0UC17_9SAUR</name>
<keyword evidence="1" id="KW-0343">GTPase activation</keyword>
<dbReference type="InterPro" id="IPR016024">
    <property type="entry name" value="ARM-type_fold"/>
</dbReference>
<reference evidence="5" key="1">
    <citation type="submission" date="2025-05" db="UniProtKB">
        <authorList>
            <consortium name="RefSeq"/>
        </authorList>
    </citation>
    <scope>NUCLEOTIDE SEQUENCE [LARGE SCALE GENOMIC DNA]</scope>
</reference>
<dbReference type="PANTHER" id="PTHR10063">
    <property type="entry name" value="TUBERIN"/>
    <property type="match status" value="1"/>
</dbReference>
<protein>
    <submittedName>
        <fullName evidence="6">Ral GTPase-activating protein subunit alpha-1 isoform X10</fullName>
    </submittedName>
</protein>
<dbReference type="GO" id="GO:0005737">
    <property type="term" value="C:cytoplasm"/>
    <property type="evidence" value="ECO:0007669"/>
    <property type="project" value="TreeGrafter"/>
</dbReference>
<organism evidence="5 6">
    <name type="scientific">Pogona vitticeps</name>
    <name type="common">central bearded dragon</name>
    <dbReference type="NCBI Taxonomy" id="103695"/>
    <lineage>
        <taxon>Eukaryota</taxon>
        <taxon>Metazoa</taxon>
        <taxon>Chordata</taxon>
        <taxon>Craniata</taxon>
        <taxon>Vertebrata</taxon>
        <taxon>Euteleostomi</taxon>
        <taxon>Lepidosauria</taxon>
        <taxon>Squamata</taxon>
        <taxon>Bifurcata</taxon>
        <taxon>Unidentata</taxon>
        <taxon>Episquamata</taxon>
        <taxon>Toxicofera</taxon>
        <taxon>Iguania</taxon>
        <taxon>Acrodonta</taxon>
        <taxon>Agamidae</taxon>
        <taxon>Amphibolurinae</taxon>
        <taxon>Pogona</taxon>
    </lineage>
</organism>
<feature type="compositionally biased region" description="Polar residues" evidence="3">
    <location>
        <begin position="851"/>
        <end position="861"/>
    </location>
</feature>
<feature type="region of interest" description="Disordered" evidence="3">
    <location>
        <begin position="811"/>
        <end position="834"/>
    </location>
</feature>
<dbReference type="PANTHER" id="PTHR10063:SF3">
    <property type="entry name" value="RAL GTPASE-ACTIVATING PROTEIN SUBUNIT ALPHA-1"/>
    <property type="match status" value="1"/>
</dbReference>
<feature type="region of interest" description="Disordered" evidence="3">
    <location>
        <begin position="712"/>
        <end position="779"/>
    </location>
</feature>